<sequence>MNQPDTHERLERIEEELRSIQDRNTRVAADKAWETSLFRIISLLLITYGISAFVLYEIGNQNPLRNAFIPTIGYLLSMQSLPFLKRYWIRNHLSRKNVQ</sequence>
<evidence type="ECO:0000313" key="3">
    <source>
        <dbReference type="Proteomes" id="UP000178042"/>
    </source>
</evidence>
<evidence type="ECO:0000256" key="1">
    <source>
        <dbReference type="SAM" id="Phobius"/>
    </source>
</evidence>
<dbReference type="EMBL" id="MFLD01000042">
    <property type="protein sequence ID" value="OGG58291.1"/>
    <property type="molecule type" value="Genomic_DNA"/>
</dbReference>
<accession>A0A1F6DAA1</accession>
<evidence type="ECO:0000313" key="2">
    <source>
        <dbReference type="EMBL" id="OGG58291.1"/>
    </source>
</evidence>
<proteinExistence type="predicted"/>
<protein>
    <recommendedName>
        <fullName evidence="4">2TM domain-containing protein</fullName>
    </recommendedName>
</protein>
<name>A0A1F6DAA1_9BACT</name>
<feature type="transmembrane region" description="Helical" evidence="1">
    <location>
        <begin position="36"/>
        <end position="56"/>
    </location>
</feature>
<organism evidence="2 3">
    <name type="scientific">Candidatus Kaiserbacteria bacterium RIFCSPHIGHO2_02_FULL_49_16</name>
    <dbReference type="NCBI Taxonomy" id="1798490"/>
    <lineage>
        <taxon>Bacteria</taxon>
        <taxon>Candidatus Kaiseribacteriota</taxon>
    </lineage>
</organism>
<reference evidence="2 3" key="1">
    <citation type="journal article" date="2016" name="Nat. Commun.">
        <title>Thousands of microbial genomes shed light on interconnected biogeochemical processes in an aquifer system.</title>
        <authorList>
            <person name="Anantharaman K."/>
            <person name="Brown C.T."/>
            <person name="Hug L.A."/>
            <person name="Sharon I."/>
            <person name="Castelle C.J."/>
            <person name="Probst A.J."/>
            <person name="Thomas B.C."/>
            <person name="Singh A."/>
            <person name="Wilkins M.J."/>
            <person name="Karaoz U."/>
            <person name="Brodie E.L."/>
            <person name="Williams K.H."/>
            <person name="Hubbard S.S."/>
            <person name="Banfield J.F."/>
        </authorList>
    </citation>
    <scope>NUCLEOTIDE SEQUENCE [LARGE SCALE GENOMIC DNA]</scope>
</reference>
<keyword evidence="1" id="KW-0472">Membrane</keyword>
<dbReference type="AlphaFoldDB" id="A0A1F6DAA1"/>
<keyword evidence="1" id="KW-1133">Transmembrane helix</keyword>
<evidence type="ECO:0008006" key="4">
    <source>
        <dbReference type="Google" id="ProtNLM"/>
    </source>
</evidence>
<gene>
    <name evidence="2" type="ORF">A3C86_03575</name>
</gene>
<comment type="caution">
    <text evidence="2">The sequence shown here is derived from an EMBL/GenBank/DDBJ whole genome shotgun (WGS) entry which is preliminary data.</text>
</comment>
<feature type="transmembrane region" description="Helical" evidence="1">
    <location>
        <begin position="68"/>
        <end position="88"/>
    </location>
</feature>
<dbReference type="Proteomes" id="UP000178042">
    <property type="component" value="Unassembled WGS sequence"/>
</dbReference>
<keyword evidence="1" id="KW-0812">Transmembrane</keyword>